<evidence type="ECO:0000256" key="2">
    <source>
        <dbReference type="SAM" id="SignalP"/>
    </source>
</evidence>
<keyword evidence="5" id="KW-1185">Reference proteome</keyword>
<gene>
    <name evidence="4" type="ORF">B0H16DRAFT_1524985</name>
</gene>
<keyword evidence="2" id="KW-0732">Signal</keyword>
<organism evidence="4 5">
    <name type="scientific">Mycena metata</name>
    <dbReference type="NCBI Taxonomy" id="1033252"/>
    <lineage>
        <taxon>Eukaryota</taxon>
        <taxon>Fungi</taxon>
        <taxon>Dikarya</taxon>
        <taxon>Basidiomycota</taxon>
        <taxon>Agaricomycotina</taxon>
        <taxon>Agaricomycetes</taxon>
        <taxon>Agaricomycetidae</taxon>
        <taxon>Agaricales</taxon>
        <taxon>Marasmiineae</taxon>
        <taxon>Mycenaceae</taxon>
        <taxon>Mycena</taxon>
    </lineage>
</organism>
<protein>
    <submittedName>
        <fullName evidence="4">Beta-lactamase/transpeptidase-like protein</fullName>
    </submittedName>
</protein>
<dbReference type="Gene3D" id="3.40.710.10">
    <property type="entry name" value="DD-peptidase/beta-lactamase superfamily"/>
    <property type="match status" value="1"/>
</dbReference>
<feature type="domain" description="Beta-lactamase-related" evidence="3">
    <location>
        <begin position="69"/>
        <end position="387"/>
    </location>
</feature>
<dbReference type="PANTHER" id="PTHR46825:SF15">
    <property type="entry name" value="BETA-LACTAMASE-RELATED DOMAIN-CONTAINING PROTEIN"/>
    <property type="match status" value="1"/>
</dbReference>
<dbReference type="InterPro" id="IPR012338">
    <property type="entry name" value="Beta-lactam/transpept-like"/>
</dbReference>
<comment type="caution">
    <text evidence="4">The sequence shown here is derived from an EMBL/GenBank/DDBJ whole genome shotgun (WGS) entry which is preliminary data.</text>
</comment>
<sequence>MHCFIRTTILATLAVLSFAQDQQPLLSGGHSRAKILTPKLDAAIDAILKEFNSPAGVGVAIVQKSFVSGEWTVETAGYGIAKIDGTKVTGDTLFSIGSNSKLFDIIATGLLISNESLTPRVSWNTKIASVLPDWGLMDPVASSESTIVDVMSHRTGLPPHDLLPHEDVHEVIKNLRYLKPSTGFRELYQYNNHMYTLLSALPEVLVGIPFETYVNDFILEPLGMTSTTYYSKLAKDSGHLADGLGRDGVNQTQDPFGIGRVRPFPYWTPNDGIPGDANSGDAGVISNAKEMAIWLQALLSEGRHPTQNKTVIPAEVIRRVSSGVVVSQPVAEFPEDSPKVYGGGQSRGTYRGFEYIEHGGAVWGFRSAITRIPNQNLGVAVLSNDNTFGTQIVKAVRFCILDEALSLEAVNWTERLKSQIISSIKDGIPTSRPTNPSPSFPINELAGIYRHPGYGTIELCDVSAIKPPSESCRHLLSDIPATLPDVLDPLVPTLVAKWRGVEVTHISLAHFEHNVFNATAFYSVPTGNSSDKPFWVNAMGPGFVAEFAFDEKFGFGVRGFWGAGVGVESPGGASVKDRAEAWFEKLDGSS</sequence>
<accession>A0AAD7JKI6</accession>
<dbReference type="AlphaFoldDB" id="A0AAD7JKI6"/>
<name>A0AAD7JKI6_9AGAR</name>
<dbReference type="InterPro" id="IPR001466">
    <property type="entry name" value="Beta-lactam-related"/>
</dbReference>
<reference evidence="4" key="1">
    <citation type="submission" date="2023-03" db="EMBL/GenBank/DDBJ databases">
        <title>Massive genome expansion in bonnet fungi (Mycena s.s.) driven by repeated elements and novel gene families across ecological guilds.</title>
        <authorList>
            <consortium name="Lawrence Berkeley National Laboratory"/>
            <person name="Harder C.B."/>
            <person name="Miyauchi S."/>
            <person name="Viragh M."/>
            <person name="Kuo A."/>
            <person name="Thoen E."/>
            <person name="Andreopoulos B."/>
            <person name="Lu D."/>
            <person name="Skrede I."/>
            <person name="Drula E."/>
            <person name="Henrissat B."/>
            <person name="Morin E."/>
            <person name="Kohler A."/>
            <person name="Barry K."/>
            <person name="LaButti K."/>
            <person name="Morin E."/>
            <person name="Salamov A."/>
            <person name="Lipzen A."/>
            <person name="Mereny Z."/>
            <person name="Hegedus B."/>
            <person name="Baldrian P."/>
            <person name="Stursova M."/>
            <person name="Weitz H."/>
            <person name="Taylor A."/>
            <person name="Grigoriev I.V."/>
            <person name="Nagy L.G."/>
            <person name="Martin F."/>
            <person name="Kauserud H."/>
        </authorList>
    </citation>
    <scope>NUCLEOTIDE SEQUENCE</scope>
    <source>
        <strain evidence="4">CBHHK182m</strain>
    </source>
</reference>
<dbReference type="SUPFAM" id="SSF56601">
    <property type="entry name" value="beta-lactamase/transpeptidase-like"/>
    <property type="match status" value="1"/>
</dbReference>
<dbReference type="InterPro" id="IPR050491">
    <property type="entry name" value="AmpC-like"/>
</dbReference>
<evidence type="ECO:0000259" key="3">
    <source>
        <dbReference type="Pfam" id="PF00144"/>
    </source>
</evidence>
<proteinExistence type="inferred from homology"/>
<evidence type="ECO:0000313" key="4">
    <source>
        <dbReference type="EMBL" id="KAJ7765242.1"/>
    </source>
</evidence>
<comment type="similarity">
    <text evidence="1">Belongs to the peptidase S12 family.</text>
</comment>
<dbReference type="PANTHER" id="PTHR46825">
    <property type="entry name" value="D-ALANYL-D-ALANINE-CARBOXYPEPTIDASE/ENDOPEPTIDASE AMPH"/>
    <property type="match status" value="1"/>
</dbReference>
<dbReference type="Proteomes" id="UP001215598">
    <property type="component" value="Unassembled WGS sequence"/>
</dbReference>
<evidence type="ECO:0000256" key="1">
    <source>
        <dbReference type="ARBA" id="ARBA00038215"/>
    </source>
</evidence>
<evidence type="ECO:0000313" key="5">
    <source>
        <dbReference type="Proteomes" id="UP001215598"/>
    </source>
</evidence>
<dbReference type="EMBL" id="JARKIB010000026">
    <property type="protein sequence ID" value="KAJ7765242.1"/>
    <property type="molecule type" value="Genomic_DNA"/>
</dbReference>
<dbReference type="Pfam" id="PF00144">
    <property type="entry name" value="Beta-lactamase"/>
    <property type="match status" value="1"/>
</dbReference>
<feature type="signal peptide" evidence="2">
    <location>
        <begin position="1"/>
        <end position="19"/>
    </location>
</feature>
<feature type="chain" id="PRO_5042077023" evidence="2">
    <location>
        <begin position="20"/>
        <end position="590"/>
    </location>
</feature>